<comment type="caution">
    <text evidence="1">The sequence shown here is derived from an EMBL/GenBank/DDBJ whole genome shotgun (WGS) entry which is preliminary data.</text>
</comment>
<name>A0ABU3VXZ3_9GAMM</name>
<gene>
    <name evidence="1" type="ORF">RYS15_10665</name>
</gene>
<evidence type="ECO:0000313" key="1">
    <source>
        <dbReference type="EMBL" id="MDV2079154.1"/>
    </source>
</evidence>
<dbReference type="Proteomes" id="UP001269819">
    <property type="component" value="Unassembled WGS sequence"/>
</dbReference>
<reference evidence="1 2" key="1">
    <citation type="submission" date="2023-10" db="EMBL/GenBank/DDBJ databases">
        <title>Characteristics and mechanism of a salt-tolerant marine origin heterotrophic nitrifying- aerobic denitrifying bacteria Marinobacter xestospongiae HN1.</title>
        <authorList>
            <person name="Qi R."/>
        </authorList>
    </citation>
    <scope>NUCLEOTIDE SEQUENCE [LARGE SCALE GENOMIC DNA]</scope>
    <source>
        <strain evidence="1 2">HN1</strain>
    </source>
</reference>
<organism evidence="1 2">
    <name type="scientific">Marinobacter xestospongiae</name>
    <dbReference type="NCBI Taxonomy" id="994319"/>
    <lineage>
        <taxon>Bacteria</taxon>
        <taxon>Pseudomonadati</taxon>
        <taxon>Pseudomonadota</taxon>
        <taxon>Gammaproteobacteria</taxon>
        <taxon>Pseudomonadales</taxon>
        <taxon>Marinobacteraceae</taxon>
        <taxon>Marinobacter</taxon>
    </lineage>
</organism>
<protein>
    <submittedName>
        <fullName evidence="1">Cytoplasmic protein</fullName>
    </submittedName>
</protein>
<keyword evidence="2" id="KW-1185">Reference proteome</keyword>
<evidence type="ECO:0000313" key="2">
    <source>
        <dbReference type="Proteomes" id="UP001269819"/>
    </source>
</evidence>
<proteinExistence type="predicted"/>
<sequence>MHHYRLAIWHNEVFLGHFQTNTPAAREAVRHVVQCLEQAGSMRWQLEQAQDEQRLLSTGPKGVRVISSEPVFCAIDSL</sequence>
<dbReference type="EMBL" id="JAWIIJ010000006">
    <property type="protein sequence ID" value="MDV2079154.1"/>
    <property type="molecule type" value="Genomic_DNA"/>
</dbReference>
<dbReference type="RefSeq" id="WP_316973771.1">
    <property type="nucleotide sequence ID" value="NZ_JAWIIJ010000006.1"/>
</dbReference>
<accession>A0ABU3VXZ3</accession>